<dbReference type="GO" id="GO:0045490">
    <property type="term" value="P:pectin catabolic process"/>
    <property type="evidence" value="ECO:0007669"/>
    <property type="project" value="UniProtKB-UniPathway"/>
</dbReference>
<dbReference type="Gene3D" id="2.160.20.10">
    <property type="entry name" value="Single-stranded right-handed beta-helix, Pectin lyase-like"/>
    <property type="match status" value="2"/>
</dbReference>
<dbReference type="CDD" id="cd15798">
    <property type="entry name" value="PMEI-like_3"/>
    <property type="match status" value="2"/>
</dbReference>
<evidence type="ECO:0000256" key="1">
    <source>
        <dbReference type="ARBA" id="ARBA00005184"/>
    </source>
</evidence>
<dbReference type="PROSITE" id="PS00503">
    <property type="entry name" value="PECTINESTERASE_2"/>
    <property type="match status" value="2"/>
</dbReference>
<evidence type="ECO:0000256" key="8">
    <source>
        <dbReference type="ARBA" id="ARBA00023180"/>
    </source>
</evidence>
<accession>A0A803NBR1</accession>
<reference evidence="13" key="1">
    <citation type="journal article" date="2017" name="Nature">
        <title>The genome of Chenopodium quinoa.</title>
        <authorList>
            <person name="Jarvis D.E."/>
            <person name="Ho Y.S."/>
            <person name="Lightfoot D.J."/>
            <person name="Schmoeckel S.M."/>
            <person name="Li B."/>
            <person name="Borm T.J.A."/>
            <person name="Ohyanagi H."/>
            <person name="Mineta K."/>
            <person name="Michell C.T."/>
            <person name="Saber N."/>
            <person name="Kharbatia N.M."/>
            <person name="Rupper R.R."/>
            <person name="Sharp A.R."/>
            <person name="Dally N."/>
            <person name="Boughton B.A."/>
            <person name="Woo Y.H."/>
            <person name="Gao G."/>
            <person name="Schijlen E.G.W.M."/>
            <person name="Guo X."/>
            <person name="Momin A.A."/>
            <person name="Negrao S."/>
            <person name="Al-Babili S."/>
            <person name="Gehring C."/>
            <person name="Roessner U."/>
            <person name="Jung C."/>
            <person name="Murphy K."/>
            <person name="Arold S.T."/>
            <person name="Gojobori T."/>
            <person name="van der Linden C.G."/>
            <person name="van Loo E.N."/>
            <person name="Jellen E.N."/>
            <person name="Maughan P.J."/>
            <person name="Tester M."/>
        </authorList>
    </citation>
    <scope>NUCLEOTIDE SEQUENCE [LARGE SCALE GENOMIC DNA]</scope>
    <source>
        <strain evidence="13">cv. PI 614886</strain>
    </source>
</reference>
<comment type="similarity">
    <text evidence="3">In the C-terminal section; belongs to the pectinesterase family.</text>
</comment>
<evidence type="ECO:0000256" key="4">
    <source>
        <dbReference type="ARBA" id="ARBA00013229"/>
    </source>
</evidence>
<dbReference type="PANTHER" id="PTHR31707">
    <property type="entry name" value="PECTINESTERASE"/>
    <property type="match status" value="1"/>
</dbReference>
<dbReference type="GO" id="GO:0030599">
    <property type="term" value="F:pectinesterase activity"/>
    <property type="evidence" value="ECO:0007669"/>
    <property type="project" value="UniProtKB-EC"/>
</dbReference>
<evidence type="ECO:0000259" key="12">
    <source>
        <dbReference type="SMART" id="SM00856"/>
    </source>
</evidence>
<proteinExistence type="inferred from homology"/>
<evidence type="ECO:0000256" key="6">
    <source>
        <dbReference type="ARBA" id="ARBA00023085"/>
    </source>
</evidence>
<evidence type="ECO:0000256" key="5">
    <source>
        <dbReference type="ARBA" id="ARBA00022801"/>
    </source>
</evidence>
<evidence type="ECO:0000256" key="3">
    <source>
        <dbReference type="ARBA" id="ARBA00007786"/>
    </source>
</evidence>
<dbReference type="Gene3D" id="1.20.140.40">
    <property type="entry name" value="Invertase/pectin methylesterase inhibitor family protein"/>
    <property type="match status" value="3"/>
</dbReference>
<keyword evidence="5" id="KW-0378">Hydrolase</keyword>
<keyword evidence="7" id="KW-1015">Disulfide bond</keyword>
<sequence length="1066" mass="116803">MKQLSKKHKKLLLICLLSSLLLIATTVGVGIGVRSSHQRDNSNPRLSPETHLVLKSSCSSTRYPVLCYSAIASAPSTTTSKISSQKDVIAASLNLTTRAVEHNYFTVENLLTTRKNLTVRERNALHDCLGYADDMKTLISAAITDQETCLDGFSHNDADRHVRDTLQSGQVHVEKMCSNSLAMIKNMTDTDMAAATATKTNSRQLYEEFGWPHWMSSVDKRILQEGPTKVDAVVAADGSGDHRTIGEAVAAAPVKSKKRYVIRIKAGVYHEIVDVGKKKTNIMFIGEGRTNTIITGKKNVIDGSTTYDSATVAINGEGFLARDLTFQNTAGPSKHQAVALRVGADLAAFYQCDILAYQDTLYVHKSRQFYVKCLIAGTVDFIFGNAAVVFQDCDIHARKPNPNQKNMITAQSRTDPNQNTGIVIQKCRIGATSDLLATKNSFPTYLGRPWKEYSRTIIMQSSISDVVHSAGWHEWEGDFALQTLHYGEYKNSGPGADTSKRVQWRGVRELTDVAEAQQYTPGNFIAGGRVILSRQSTDDDGDKAPAPPPSPSQSLKAVCSVTQYPDTCFTSLSPLVSNSTTFSSIIPSSLFNLSLQVAKHSVSELRLILPKHLNDTVLAKALKDCGELFDDAEDQLRESSELTVSSKKGDDLRTWLSAVLTDLDSCVEGVSEINGTTSLVQDLQFKMKNATELVSNSLAIVSKVGSILGKFKDISNSKVPFHLRKLLRSDGNNQMFPEWVGSVERRLLLGEGEEEGGADAVVAKDGSGQYKTITEAIKAVPLKSVKRYVIYVKEGVYEENVVLSKHVWNVMMYGDGMDKSVVSGHLNFIDGTPTFSTATFAIAGKGFIAKDMAFKNTAGAEKHQAVALRSQSDQSIFYRCLFDGFQDTLYTHSYRQFYRECTITGTIDFIFGNAAVVFQNCKIQPRQPMAKQFNTITAQGKKDVNQNTGISIQKCTISGLGQVTAPTYLGRPWQQYSTTLVMQSVIGPVLNPLGWIGWVNGVGPPSTIYYAEYQNTGPGADLSKRVKWAGFKPDITADEASKFTVGNFIDGSSWLTSTDVAFQTTL</sequence>
<evidence type="ECO:0000256" key="7">
    <source>
        <dbReference type="ARBA" id="ARBA00023157"/>
    </source>
</evidence>
<dbReference type="EnsemblPlants" id="AUR62025614-RA">
    <property type="protein sequence ID" value="AUR62025614-RA:cds"/>
    <property type="gene ID" value="AUR62025614"/>
</dbReference>
<dbReference type="Pfam" id="PF04043">
    <property type="entry name" value="PMEI"/>
    <property type="match status" value="2"/>
</dbReference>
<dbReference type="GO" id="GO:0042545">
    <property type="term" value="P:cell wall modification"/>
    <property type="evidence" value="ECO:0007669"/>
    <property type="project" value="InterPro"/>
</dbReference>
<dbReference type="InterPro" id="IPR000070">
    <property type="entry name" value="Pectinesterase_cat"/>
</dbReference>
<keyword evidence="11" id="KW-0732">Signal</keyword>
<dbReference type="InterPro" id="IPR006501">
    <property type="entry name" value="Pectinesterase_inhib_dom"/>
</dbReference>
<dbReference type="InterPro" id="IPR011050">
    <property type="entry name" value="Pectin_lyase_fold/virulence"/>
</dbReference>
<evidence type="ECO:0000313" key="13">
    <source>
        <dbReference type="EnsemblPlants" id="AUR62043502-RA:cds"/>
    </source>
</evidence>
<dbReference type="EnsemblPlants" id="AUR62043502-RA">
    <property type="protein sequence ID" value="AUR62043502-RA:cds"/>
    <property type="gene ID" value="AUR62043502"/>
</dbReference>
<accession>A0A803M9N8</accession>
<evidence type="ECO:0000256" key="10">
    <source>
        <dbReference type="SAM" id="MobiDB-lite"/>
    </source>
</evidence>
<dbReference type="InterPro" id="IPR033131">
    <property type="entry name" value="Pectinesterase_Asp_AS"/>
</dbReference>
<dbReference type="AlphaFoldDB" id="A0A803NBR1"/>
<name>A0A803NBR1_CHEQI</name>
<dbReference type="UniPathway" id="UPA00545">
    <property type="reaction ID" value="UER00823"/>
</dbReference>
<dbReference type="NCBIfam" id="TIGR01614">
    <property type="entry name" value="PME_inhib"/>
    <property type="match status" value="1"/>
</dbReference>
<organism evidence="13 14">
    <name type="scientific">Chenopodium quinoa</name>
    <name type="common">Quinoa</name>
    <dbReference type="NCBI Taxonomy" id="63459"/>
    <lineage>
        <taxon>Eukaryota</taxon>
        <taxon>Viridiplantae</taxon>
        <taxon>Streptophyta</taxon>
        <taxon>Embryophyta</taxon>
        <taxon>Tracheophyta</taxon>
        <taxon>Spermatophyta</taxon>
        <taxon>Magnoliopsida</taxon>
        <taxon>eudicotyledons</taxon>
        <taxon>Gunneridae</taxon>
        <taxon>Pentapetalae</taxon>
        <taxon>Caryophyllales</taxon>
        <taxon>Chenopodiaceae</taxon>
        <taxon>Chenopodioideae</taxon>
        <taxon>Atripliceae</taxon>
        <taxon>Chenopodium</taxon>
    </lineage>
</organism>
<feature type="region of interest" description="Disordered" evidence="10">
    <location>
        <begin position="535"/>
        <end position="554"/>
    </location>
</feature>
<evidence type="ECO:0000256" key="11">
    <source>
        <dbReference type="SAM" id="SignalP"/>
    </source>
</evidence>
<feature type="chain" id="PRO_5036219560" description="pectinesterase" evidence="11">
    <location>
        <begin position="29"/>
        <end position="1066"/>
    </location>
</feature>
<dbReference type="FunFam" id="1.20.140.40:FF:000010">
    <property type="entry name" value="Pectinesterase"/>
    <property type="match status" value="1"/>
</dbReference>
<keyword evidence="14" id="KW-1185">Reference proteome</keyword>
<comment type="similarity">
    <text evidence="2">In the N-terminal section; belongs to the PMEI family.</text>
</comment>
<feature type="active site" evidence="9">
    <location>
        <position position="908"/>
    </location>
</feature>
<dbReference type="OMA" id="RDCYIIG"/>
<reference evidence="13" key="2">
    <citation type="submission" date="2021-03" db="UniProtKB">
        <authorList>
            <consortium name="EnsemblPlants"/>
        </authorList>
    </citation>
    <scope>IDENTIFICATION</scope>
</reference>
<dbReference type="SMART" id="SM00856">
    <property type="entry name" value="PMEI"/>
    <property type="match status" value="2"/>
</dbReference>
<feature type="active site" evidence="9">
    <location>
        <position position="380"/>
    </location>
</feature>
<keyword evidence="8" id="KW-0325">Glycoprotein</keyword>
<dbReference type="Proteomes" id="UP000596660">
    <property type="component" value="Unplaced"/>
</dbReference>
<evidence type="ECO:0000313" key="14">
    <source>
        <dbReference type="Proteomes" id="UP000596660"/>
    </source>
</evidence>
<evidence type="ECO:0000256" key="9">
    <source>
        <dbReference type="PROSITE-ProRule" id="PRU10040"/>
    </source>
</evidence>
<evidence type="ECO:0000256" key="2">
    <source>
        <dbReference type="ARBA" id="ARBA00006027"/>
    </source>
</evidence>
<dbReference type="SUPFAM" id="SSF101148">
    <property type="entry name" value="Plant invertase/pectin methylesterase inhibitor"/>
    <property type="match status" value="2"/>
</dbReference>
<dbReference type="SUPFAM" id="SSF51126">
    <property type="entry name" value="Pectin lyase-like"/>
    <property type="match status" value="2"/>
</dbReference>
<feature type="domain" description="Pectinesterase inhibitor" evidence="12">
    <location>
        <begin position="49"/>
        <end position="183"/>
    </location>
</feature>
<dbReference type="Gramene" id="AUR62043502-RA">
    <property type="protein sequence ID" value="AUR62043502-RA:cds"/>
    <property type="gene ID" value="AUR62043502"/>
</dbReference>
<dbReference type="GO" id="GO:0004857">
    <property type="term" value="F:enzyme inhibitor activity"/>
    <property type="evidence" value="ECO:0007669"/>
    <property type="project" value="InterPro"/>
</dbReference>
<protein>
    <recommendedName>
        <fullName evidence="4">pectinesterase</fullName>
        <ecNumber evidence="4">3.1.1.11</ecNumber>
    </recommendedName>
</protein>
<feature type="signal peptide" evidence="11">
    <location>
        <begin position="1"/>
        <end position="28"/>
    </location>
</feature>
<dbReference type="InterPro" id="IPR035513">
    <property type="entry name" value="Invertase/methylesterase_inhib"/>
</dbReference>
<dbReference type="InterPro" id="IPR012334">
    <property type="entry name" value="Pectin_lyas_fold"/>
</dbReference>
<feature type="domain" description="Pectinesterase inhibitor" evidence="12">
    <location>
        <begin position="550"/>
        <end position="700"/>
    </location>
</feature>
<comment type="pathway">
    <text evidence="1">Glycan metabolism; pectin degradation; 2-dehydro-3-deoxy-D-gluconate from pectin: step 1/5.</text>
</comment>
<dbReference type="EC" id="3.1.1.11" evidence="4"/>
<dbReference type="FunFam" id="2.160.20.10:FF:000001">
    <property type="entry name" value="Pectinesterase"/>
    <property type="match status" value="2"/>
</dbReference>
<dbReference type="Gramene" id="AUR62025614-RA">
    <property type="protein sequence ID" value="AUR62025614-RA:cds"/>
    <property type="gene ID" value="AUR62025614"/>
</dbReference>
<keyword evidence="6" id="KW-0063">Aspartyl esterase</keyword>
<dbReference type="Pfam" id="PF01095">
    <property type="entry name" value="Pectinesterase"/>
    <property type="match status" value="2"/>
</dbReference>